<gene>
    <name evidence="2" type="ORF">JCM19301_2324</name>
    <name evidence="3" type="ORF">JCM19302_1215</name>
</gene>
<sequence length="50" mass="5379">MSFLVIASAIAPSLFSYCFTVLGSYSNISYLTGAFLLFLIIASAKVKNPQ</sequence>
<keyword evidence="1" id="KW-0812">Transmembrane</keyword>
<accession>A0A090VV74</accession>
<comment type="caution">
    <text evidence="2">The sequence shown here is derived from an EMBL/GenBank/DDBJ whole genome shotgun (WGS) entry which is preliminary data.</text>
</comment>
<dbReference type="Proteomes" id="UP000029646">
    <property type="component" value="Unassembled WGS sequence"/>
</dbReference>
<name>A0A090VV74_9FLAO</name>
<evidence type="ECO:0000313" key="5">
    <source>
        <dbReference type="Proteomes" id="UP000029646"/>
    </source>
</evidence>
<feature type="transmembrane region" description="Helical" evidence="1">
    <location>
        <begin position="28"/>
        <end position="46"/>
    </location>
</feature>
<organism evidence="2 4">
    <name type="scientific">Jejuia pallidilutea</name>
    <dbReference type="NCBI Taxonomy" id="504487"/>
    <lineage>
        <taxon>Bacteria</taxon>
        <taxon>Pseudomonadati</taxon>
        <taxon>Bacteroidota</taxon>
        <taxon>Flavobacteriia</taxon>
        <taxon>Flavobacteriales</taxon>
        <taxon>Flavobacteriaceae</taxon>
        <taxon>Jejuia</taxon>
    </lineage>
</organism>
<evidence type="ECO:0000313" key="4">
    <source>
        <dbReference type="Proteomes" id="UP000029641"/>
    </source>
</evidence>
<keyword evidence="1" id="KW-1133">Transmembrane helix</keyword>
<dbReference type="EMBL" id="BBNS01000040">
    <property type="protein sequence ID" value="GAL73101.1"/>
    <property type="molecule type" value="Genomic_DNA"/>
</dbReference>
<dbReference type="Proteomes" id="UP000029641">
    <property type="component" value="Unassembled WGS sequence"/>
</dbReference>
<evidence type="ECO:0000313" key="2">
    <source>
        <dbReference type="EMBL" id="GAL67159.1"/>
    </source>
</evidence>
<reference evidence="4 5" key="1">
    <citation type="journal article" date="2014" name="Genome Announc.">
        <title>Draft Genome Sequence of Marine Flavobacterium Jejuia pallidilutea Strain 11shimoA1 and Pigmentation Mutants.</title>
        <authorList>
            <person name="Takatani N."/>
            <person name="Nakanishi M."/>
            <person name="Meirelles P."/>
            <person name="Mino S."/>
            <person name="Suda W."/>
            <person name="Oshima K."/>
            <person name="Hattori M."/>
            <person name="Ohkuma M."/>
            <person name="Hosokawa M."/>
            <person name="Miyashita K."/>
            <person name="Thompson F.L."/>
            <person name="Niwa A."/>
            <person name="Sawabe T."/>
            <person name="Sawabe T."/>
        </authorList>
    </citation>
    <scope>NUCLEOTIDE SEQUENCE [LARGE SCALE GENOMIC DNA]</scope>
    <source>
        <strain evidence="2 4">JCM 19301</strain>
        <strain evidence="3">JCM 19302</strain>
        <strain evidence="5">JCM19302</strain>
    </source>
</reference>
<dbReference type="EMBL" id="BBNR01000007">
    <property type="protein sequence ID" value="GAL67159.1"/>
    <property type="molecule type" value="Genomic_DNA"/>
</dbReference>
<evidence type="ECO:0000256" key="1">
    <source>
        <dbReference type="SAM" id="Phobius"/>
    </source>
</evidence>
<protein>
    <submittedName>
        <fullName evidence="2">Uncharacterized protein</fullName>
    </submittedName>
</protein>
<dbReference type="AlphaFoldDB" id="A0A090VV74"/>
<keyword evidence="1" id="KW-0472">Membrane</keyword>
<proteinExistence type="predicted"/>
<evidence type="ECO:0000313" key="3">
    <source>
        <dbReference type="EMBL" id="GAL73101.1"/>
    </source>
</evidence>